<dbReference type="InterPro" id="IPR006571">
    <property type="entry name" value="TLDc_dom"/>
</dbReference>
<sequence>MIIGSKMNRTAASGDTGRVSNGTGKDGLSSDHKEGGCEVKSGLKRAILKRQASLTVGEQVFLRALLIDAPPTVPSAVDERDEERGDQRGGPSHKEMMACAERVLDDDILFSLPFGPSEKDPKDDLERKSSVLPPRPSRHDNSNFIGLWKAHEDGIAPTKLREMRNSSLRENDEEKLNRLRSMASRTSRVSRRSKRQSSRRSEGYESGESFISDEEVRRNRDDDDASSASSWDLSEGGFDHYDAWAVLKDEYADDFGFGFEKANGDEDEDEDSVQGTRHLFKIIGTSADDISAHPHVLSPPLMDSLLNFLPDTLADQNFWLKFSLVRDGASLSILKRYVRAAPNTILAIETTNGDVFGAYTSSAWRSNWGYYGSGEAFLWKMRHSRMTPCHSLFEQAHLESEIDVYFYSALNDYVQLCTEDKIAVGGGELDTSGQEQHGDGPSPYVYLDEGEHYGFGLAISDDLLHGTSSPCATFRNPCLVNHSSKGEVFEIVNLEVWGFTPCENVPDAERLEMTKFFVQESVISSMSSRSSKSRTTSKGLSSAAAPSNSSGLGMWSGSDLRQDEFYRRVGQNDESEFERAGWEYQNMLNPSGRDTQAFMHSPRFS</sequence>
<feature type="region of interest" description="Disordered" evidence="5">
    <location>
        <begin position="1"/>
        <end position="36"/>
    </location>
</feature>
<feature type="compositionally biased region" description="Low complexity" evidence="5">
    <location>
        <begin position="528"/>
        <end position="542"/>
    </location>
</feature>
<dbReference type="AlphaFoldDB" id="A0A7R9WES6"/>
<evidence type="ECO:0000259" key="6">
    <source>
        <dbReference type="PROSITE" id="PS51886"/>
    </source>
</evidence>
<dbReference type="EMBL" id="HBED01041743">
    <property type="protein sequence ID" value="CAD8322586.1"/>
    <property type="molecule type" value="Transcribed_RNA"/>
</dbReference>
<gene>
    <name evidence="7" type="ORF">TDUB1175_LOCUS21003</name>
</gene>
<evidence type="ECO:0000256" key="1">
    <source>
        <dbReference type="ARBA" id="ARBA00004173"/>
    </source>
</evidence>
<feature type="compositionally biased region" description="Polar residues" evidence="5">
    <location>
        <begin position="7"/>
        <end position="23"/>
    </location>
</feature>
<reference evidence="7" key="1">
    <citation type="submission" date="2021-01" db="EMBL/GenBank/DDBJ databases">
        <authorList>
            <person name="Corre E."/>
            <person name="Pelletier E."/>
            <person name="Niang G."/>
            <person name="Scheremetjew M."/>
            <person name="Finn R."/>
            <person name="Kale V."/>
            <person name="Holt S."/>
            <person name="Cochrane G."/>
            <person name="Meng A."/>
            <person name="Brown T."/>
            <person name="Cohen L."/>
        </authorList>
    </citation>
    <scope>NUCLEOTIDE SEQUENCE</scope>
    <source>
        <strain evidence="7">CCMP147</strain>
    </source>
</reference>
<organism evidence="7">
    <name type="scientific">Pseudictyota dubia</name>
    <dbReference type="NCBI Taxonomy" id="2749911"/>
    <lineage>
        <taxon>Eukaryota</taxon>
        <taxon>Sar</taxon>
        <taxon>Stramenopiles</taxon>
        <taxon>Ochrophyta</taxon>
        <taxon>Bacillariophyta</taxon>
        <taxon>Mediophyceae</taxon>
        <taxon>Biddulphiophycidae</taxon>
        <taxon>Eupodiscales</taxon>
        <taxon>Odontellaceae</taxon>
        <taxon>Pseudictyota</taxon>
    </lineage>
</organism>
<feature type="domain" description="TLDc" evidence="6">
    <location>
        <begin position="295"/>
        <end position="500"/>
    </location>
</feature>
<dbReference type="PROSITE" id="PS51886">
    <property type="entry name" value="TLDC"/>
    <property type="match status" value="1"/>
</dbReference>
<protein>
    <recommendedName>
        <fullName evidence="4">Oxidation resistance protein 1</fullName>
    </recommendedName>
</protein>
<feature type="region of interest" description="Disordered" evidence="5">
    <location>
        <begin position="73"/>
        <end position="94"/>
    </location>
</feature>
<dbReference type="SMART" id="SM00584">
    <property type="entry name" value="TLDc"/>
    <property type="match status" value="1"/>
</dbReference>
<feature type="compositionally biased region" description="Basic and acidic residues" evidence="5">
    <location>
        <begin position="117"/>
        <end position="129"/>
    </location>
</feature>
<evidence type="ECO:0000256" key="3">
    <source>
        <dbReference type="ARBA" id="ARBA00023128"/>
    </source>
</evidence>
<feature type="region of interest" description="Disordered" evidence="5">
    <location>
        <begin position="158"/>
        <end position="231"/>
    </location>
</feature>
<evidence type="ECO:0000256" key="2">
    <source>
        <dbReference type="ARBA" id="ARBA00009540"/>
    </source>
</evidence>
<feature type="region of interest" description="Disordered" evidence="5">
    <location>
        <begin position="113"/>
        <end position="145"/>
    </location>
</feature>
<keyword evidence="3" id="KW-0496">Mitochondrion</keyword>
<feature type="compositionally biased region" description="Basic and acidic residues" evidence="5">
    <location>
        <begin position="82"/>
        <end position="94"/>
    </location>
</feature>
<accession>A0A7R9WES6</accession>
<feature type="region of interest" description="Disordered" evidence="5">
    <location>
        <begin position="528"/>
        <end position="556"/>
    </location>
</feature>
<dbReference type="PANTHER" id="PTHR23354:SF62">
    <property type="entry name" value="MUSTARD, ISOFORM V"/>
    <property type="match status" value="1"/>
</dbReference>
<evidence type="ECO:0000256" key="4">
    <source>
        <dbReference type="ARBA" id="ARBA00040604"/>
    </source>
</evidence>
<evidence type="ECO:0000313" key="7">
    <source>
        <dbReference type="EMBL" id="CAD8322586.1"/>
    </source>
</evidence>
<dbReference type="Pfam" id="PF07534">
    <property type="entry name" value="TLD"/>
    <property type="match status" value="1"/>
</dbReference>
<dbReference type="GO" id="GO:0005739">
    <property type="term" value="C:mitochondrion"/>
    <property type="evidence" value="ECO:0007669"/>
    <property type="project" value="UniProtKB-SubCell"/>
</dbReference>
<name>A0A7R9WES6_9STRA</name>
<comment type="subcellular location">
    <subcellularLocation>
        <location evidence="1">Mitochondrion</location>
    </subcellularLocation>
</comment>
<dbReference type="PANTHER" id="PTHR23354">
    <property type="entry name" value="NUCLEOLAR PROTEIN 7/ESTROGEN RECEPTOR COACTIVATOR-RELATED"/>
    <property type="match status" value="1"/>
</dbReference>
<proteinExistence type="inferred from homology"/>
<evidence type="ECO:0000256" key="5">
    <source>
        <dbReference type="SAM" id="MobiDB-lite"/>
    </source>
</evidence>
<feature type="compositionally biased region" description="Basic residues" evidence="5">
    <location>
        <begin position="188"/>
        <end position="198"/>
    </location>
</feature>
<comment type="similarity">
    <text evidence="2">Belongs to the OXR1 family.</text>
</comment>
<feature type="compositionally biased region" description="Basic and acidic residues" evidence="5">
    <location>
        <begin position="158"/>
        <end position="177"/>
    </location>
</feature>